<protein>
    <submittedName>
        <fullName evidence="1">Uncharacterized protein</fullName>
    </submittedName>
</protein>
<sequence>PAARGAGFSMWKPGLLRPTGIVNEKLLSDYLHHVFPSTKLGPTVASLRYQTHCQSR</sequence>
<dbReference type="Proteomes" id="UP000261480">
    <property type="component" value="Unplaced"/>
</dbReference>
<reference evidence="1" key="1">
    <citation type="submission" date="2025-08" db="UniProtKB">
        <authorList>
            <consortium name="Ensembl"/>
        </authorList>
    </citation>
    <scope>IDENTIFICATION</scope>
</reference>
<dbReference type="AlphaFoldDB" id="A0A3B3YYG1"/>
<proteinExistence type="predicted"/>
<dbReference type="STRING" id="48701.ENSPMEP00000032309"/>
<accession>A0A3B3YYG1</accession>
<keyword evidence="2" id="KW-1185">Reference proteome</keyword>
<dbReference type="Ensembl" id="ENSPMET00000026053.1">
    <property type="protein sequence ID" value="ENSPMEP00000032309.1"/>
    <property type="gene ID" value="ENSPMEG00000020039.1"/>
</dbReference>
<organism evidence="1 2">
    <name type="scientific">Poecilia mexicana</name>
    <dbReference type="NCBI Taxonomy" id="48701"/>
    <lineage>
        <taxon>Eukaryota</taxon>
        <taxon>Metazoa</taxon>
        <taxon>Chordata</taxon>
        <taxon>Craniata</taxon>
        <taxon>Vertebrata</taxon>
        <taxon>Euteleostomi</taxon>
        <taxon>Actinopterygii</taxon>
        <taxon>Neopterygii</taxon>
        <taxon>Teleostei</taxon>
        <taxon>Neoteleostei</taxon>
        <taxon>Acanthomorphata</taxon>
        <taxon>Ovalentaria</taxon>
        <taxon>Atherinomorphae</taxon>
        <taxon>Cyprinodontiformes</taxon>
        <taxon>Poeciliidae</taxon>
        <taxon>Poeciliinae</taxon>
        <taxon>Poecilia</taxon>
    </lineage>
</organism>
<reference evidence="1" key="2">
    <citation type="submission" date="2025-09" db="UniProtKB">
        <authorList>
            <consortium name="Ensembl"/>
        </authorList>
    </citation>
    <scope>IDENTIFICATION</scope>
</reference>
<name>A0A3B3YYG1_9TELE</name>
<evidence type="ECO:0000313" key="2">
    <source>
        <dbReference type="Proteomes" id="UP000261480"/>
    </source>
</evidence>
<evidence type="ECO:0000313" key="1">
    <source>
        <dbReference type="Ensembl" id="ENSPMEP00000032309.1"/>
    </source>
</evidence>